<accession>A0A0D0CD29</accession>
<keyword evidence="5" id="KW-1185">Reference proteome</keyword>
<dbReference type="OrthoDB" id="10267070at2759"/>
<feature type="region of interest" description="Disordered" evidence="2">
    <location>
        <begin position="86"/>
        <end position="150"/>
    </location>
</feature>
<dbReference type="Proteomes" id="UP000053593">
    <property type="component" value="Unassembled WGS sequence"/>
</dbReference>
<dbReference type="AlphaFoldDB" id="A0A0D0CD29"/>
<evidence type="ECO:0000256" key="1">
    <source>
        <dbReference type="SAM" id="Coils"/>
    </source>
</evidence>
<evidence type="ECO:0000256" key="2">
    <source>
        <dbReference type="SAM" id="MobiDB-lite"/>
    </source>
</evidence>
<feature type="coiled-coil region" evidence="1">
    <location>
        <begin position="51"/>
        <end position="85"/>
    </location>
</feature>
<feature type="region of interest" description="Disordered" evidence="2">
    <location>
        <begin position="170"/>
        <end position="217"/>
    </location>
</feature>
<dbReference type="EMBL" id="KN834775">
    <property type="protein sequence ID" value="KIK60409.1"/>
    <property type="molecule type" value="Genomic_DNA"/>
</dbReference>
<dbReference type="HOGENOM" id="CLU_546353_0_0_1"/>
<feature type="compositionally biased region" description="Low complexity" evidence="2">
    <location>
        <begin position="199"/>
        <end position="217"/>
    </location>
</feature>
<proteinExistence type="predicted"/>
<feature type="compositionally biased region" description="Polar residues" evidence="2">
    <location>
        <begin position="99"/>
        <end position="112"/>
    </location>
</feature>
<keyword evidence="1" id="KW-0175">Coiled coil</keyword>
<feature type="region of interest" description="Disordered" evidence="2">
    <location>
        <begin position="1"/>
        <end position="21"/>
    </location>
</feature>
<name>A0A0D0CD29_9AGAR</name>
<protein>
    <recommendedName>
        <fullName evidence="3">DUF6697 domain-containing protein</fullName>
    </recommendedName>
</protein>
<evidence type="ECO:0000313" key="4">
    <source>
        <dbReference type="EMBL" id="KIK60409.1"/>
    </source>
</evidence>
<sequence length="499" mass="56469">MSWLEEWRPRGPLPQSVDDMGYGDAASQYYAELQRSRQKYRYDIETSLMREAKLHARVAALEKEREELKARIFRTRRDIQAMEKLLQGDPPASNEVEYTRQSNYSKQANPDSDSIRALIDISDDEHEGEVMEKELDSLSASSTLVNEDEQHPGLLAKRCRYEPHSAKAVNYEDEGLGKRRKRQEDTDVASSASSPTHRVPSSQHPNSSASNSKSVSPAIYSPQKTIDKMPQAASVIRINGDAVISMIQRSVAAPEVDRTVPRVTTTRRKICGVYGGWYTHFETAYPILQSRKDVNFRQIPGASQKHRKKFIFPRSIPELSEHFPARPGAHGLMFGMKSSVERLLKEQSVCELFGPANRATLYVVEKPTEAPIKYYGVYKIIEARSMTKAEFNCQTTSVQRAIAAEITNTKTGGSICYLYMKARIASRTKGKKFVQSSEEIGPYVHQRRKLYDAGSSVKIEDVLRDLRNGNERLPILVLECIKYDVEIAKAINHDCSKLN</sequence>
<organism evidence="4 5">
    <name type="scientific">Collybiopsis luxurians FD-317 M1</name>
    <dbReference type="NCBI Taxonomy" id="944289"/>
    <lineage>
        <taxon>Eukaryota</taxon>
        <taxon>Fungi</taxon>
        <taxon>Dikarya</taxon>
        <taxon>Basidiomycota</taxon>
        <taxon>Agaricomycotina</taxon>
        <taxon>Agaricomycetes</taxon>
        <taxon>Agaricomycetidae</taxon>
        <taxon>Agaricales</taxon>
        <taxon>Marasmiineae</taxon>
        <taxon>Omphalotaceae</taxon>
        <taxon>Collybiopsis</taxon>
        <taxon>Collybiopsis luxurians</taxon>
    </lineage>
</organism>
<reference evidence="4 5" key="1">
    <citation type="submission" date="2014-04" db="EMBL/GenBank/DDBJ databases">
        <title>Evolutionary Origins and Diversification of the Mycorrhizal Mutualists.</title>
        <authorList>
            <consortium name="DOE Joint Genome Institute"/>
            <consortium name="Mycorrhizal Genomics Consortium"/>
            <person name="Kohler A."/>
            <person name="Kuo A."/>
            <person name="Nagy L.G."/>
            <person name="Floudas D."/>
            <person name="Copeland A."/>
            <person name="Barry K.W."/>
            <person name="Cichocki N."/>
            <person name="Veneault-Fourrey C."/>
            <person name="LaButti K."/>
            <person name="Lindquist E.A."/>
            <person name="Lipzen A."/>
            <person name="Lundell T."/>
            <person name="Morin E."/>
            <person name="Murat C."/>
            <person name="Riley R."/>
            <person name="Ohm R."/>
            <person name="Sun H."/>
            <person name="Tunlid A."/>
            <person name="Henrissat B."/>
            <person name="Grigoriev I.V."/>
            <person name="Hibbett D.S."/>
            <person name="Martin F."/>
        </authorList>
    </citation>
    <scope>NUCLEOTIDE SEQUENCE [LARGE SCALE GENOMIC DNA]</scope>
    <source>
        <strain evidence="4 5">FD-317 M1</strain>
    </source>
</reference>
<dbReference type="Pfam" id="PF20411">
    <property type="entry name" value="DUF6697"/>
    <property type="match status" value="1"/>
</dbReference>
<dbReference type="InterPro" id="IPR046520">
    <property type="entry name" value="DUF6697"/>
</dbReference>
<gene>
    <name evidence="4" type="ORF">GYMLUDRAFT_43712</name>
</gene>
<feature type="domain" description="DUF6697" evidence="3">
    <location>
        <begin position="298"/>
        <end position="491"/>
    </location>
</feature>
<evidence type="ECO:0000259" key="3">
    <source>
        <dbReference type="Pfam" id="PF20411"/>
    </source>
</evidence>
<evidence type="ECO:0000313" key="5">
    <source>
        <dbReference type="Proteomes" id="UP000053593"/>
    </source>
</evidence>